<reference evidence="3 4" key="1">
    <citation type="submission" date="2020-07" db="EMBL/GenBank/DDBJ databases">
        <title>Streptomyces phage Genome sequencing and assembly.</title>
        <authorList>
            <person name="Sharma V."/>
            <person name="Hardy A."/>
            <person name="Frunzke J."/>
        </authorList>
    </citation>
    <scope>NUCLEOTIDE SEQUENCE [LARGE SCALE GENOMIC DNA]</scope>
</reference>
<dbReference type="GO" id="GO:0044423">
    <property type="term" value="C:virion component"/>
    <property type="evidence" value="ECO:0007669"/>
    <property type="project" value="UniProtKB-KW"/>
</dbReference>
<organism evidence="3 4">
    <name type="scientific">Streptomyces phage Coruscant</name>
    <dbReference type="NCBI Taxonomy" id="2739834"/>
    <lineage>
        <taxon>Viruses</taxon>
        <taxon>Duplodnaviria</taxon>
        <taxon>Heunggongvirae</taxon>
        <taxon>Uroviricota</taxon>
        <taxon>Caudoviricetes</taxon>
        <taxon>Stanwilliamsviridae</taxon>
        <taxon>Boydwoodruffvirinae</taxon>
        <taxon>Coruscantvirus</taxon>
        <taxon>Coruscantvirus coruscant</taxon>
    </lineage>
</organism>
<name>A0A7G4AVZ2_9CAUD</name>
<proteinExistence type="predicted"/>
<gene>
    <name evidence="3" type="ORF">HUN41_00053</name>
</gene>
<evidence type="ECO:0000313" key="3">
    <source>
        <dbReference type="EMBL" id="QMP84182.1"/>
    </source>
</evidence>
<dbReference type="EMBL" id="MT711976">
    <property type="protein sequence ID" value="QMP84182.1"/>
    <property type="molecule type" value="Genomic_DNA"/>
</dbReference>
<sequence>MSDELIEKVIRTTEVAAGGGGLLNPEQANRFIDYMWDATVLGRQVRTIRMKSDTVDIDKVGIGERLLRVATEAVDTGVNAGATFSKISLTTKKLRLDWEISTESLEDNIEGEALEDHIARLMATQAGNDLEDVAINGDTASADPLLKAFDGWRKRALAAGHVIDHGGATVDRTVFNKALKAMPRNYMQRRNQLKFFTGSNIIQDYLFTLQQLESTFVNPESLAAAGINQAVRTEGPAGFTMGNAFGLPVQEVPLFEETKAGDYSGATGNHGDVWLTFPQNLLWGVKREIQIYREFKNKKDTTEYTMYCRVGTQIENADAFVVVKNVKISA</sequence>
<accession>A0A7G4AVZ2</accession>
<dbReference type="InterPro" id="IPR024455">
    <property type="entry name" value="Phage_capsid"/>
</dbReference>
<comment type="subcellular location">
    <subcellularLocation>
        <location evidence="1">Virion</location>
    </subcellularLocation>
</comment>
<evidence type="ECO:0000256" key="1">
    <source>
        <dbReference type="ARBA" id="ARBA00004328"/>
    </source>
</evidence>
<keyword evidence="4" id="KW-1185">Reference proteome</keyword>
<evidence type="ECO:0000256" key="2">
    <source>
        <dbReference type="ARBA" id="ARBA00022844"/>
    </source>
</evidence>
<dbReference type="NCBIfam" id="TIGR01554">
    <property type="entry name" value="major_cap_HK97"/>
    <property type="match status" value="1"/>
</dbReference>
<dbReference type="SUPFAM" id="SSF56563">
    <property type="entry name" value="Major capsid protein gp5"/>
    <property type="match status" value="1"/>
</dbReference>
<dbReference type="Proteomes" id="UP000515922">
    <property type="component" value="Segment"/>
</dbReference>
<protein>
    <submittedName>
        <fullName evidence="3">Major capsid protein</fullName>
    </submittedName>
</protein>
<evidence type="ECO:0000313" key="4">
    <source>
        <dbReference type="Proteomes" id="UP000515922"/>
    </source>
</evidence>
<keyword evidence="2" id="KW-0946">Virion</keyword>